<reference evidence="4" key="1">
    <citation type="submission" date="2021-02" db="EMBL/GenBank/DDBJ databases">
        <authorList>
            <person name="Dougan E. K."/>
            <person name="Rhodes N."/>
            <person name="Thang M."/>
            <person name="Chan C."/>
        </authorList>
    </citation>
    <scope>NUCLEOTIDE SEQUENCE</scope>
</reference>
<comment type="caution">
    <text evidence="4">The sequence shown here is derived from an EMBL/GenBank/DDBJ whole genome shotgun (WGS) entry which is preliminary data.</text>
</comment>
<dbReference type="SUPFAM" id="SSF47676">
    <property type="entry name" value="Conserved domain common to transcription factors TFIIS, elongin A, CRSP70"/>
    <property type="match status" value="1"/>
</dbReference>
<dbReference type="Proteomes" id="UP000604046">
    <property type="component" value="Unassembled WGS sequence"/>
</dbReference>
<dbReference type="Gene3D" id="1.20.930.10">
    <property type="entry name" value="Conserved domain common to transcription factors TFIIS, elongin A, CRSP70"/>
    <property type="match status" value="1"/>
</dbReference>
<protein>
    <recommendedName>
        <fullName evidence="3">TFIIS N-terminal domain-containing protein</fullName>
    </recommendedName>
</protein>
<dbReference type="OrthoDB" id="10538563at2759"/>
<evidence type="ECO:0000256" key="1">
    <source>
        <dbReference type="PROSITE-ProRule" id="PRU00649"/>
    </source>
</evidence>
<comment type="subcellular location">
    <subcellularLocation>
        <location evidence="1">Nucleus</location>
    </subcellularLocation>
</comment>
<evidence type="ECO:0000259" key="3">
    <source>
        <dbReference type="PROSITE" id="PS51319"/>
    </source>
</evidence>
<keyword evidence="1" id="KW-0539">Nucleus</keyword>
<sequence>MALNANAMRARNIIQGKRKRAKVDYRAVAREIEAEERRRQGVFSDGSDGSQGEEAIETMTPKEWSAMHASQCAKATKLFHQWMLSTCTPRHDELLKRKGKLVTRLPVSLIGPGRILLQKGLASYGITLNFHAQETTVAVDATARQRYQARHVAEWQAAKAKLASKPPARDPQARPTLRLDAPAPEPSGQEDSKEPESGNTPRRKRLRRIVDSDEEAPVAPEAKVQPQPAAEEAAGPAETAAPPMAEQPEETAAPAEEVPASTADSMEAVPCSAEVLPPPAEEPLEKTVVKVKGALEATPAPPAAKVLEMLTFLETQRVNSEIMLSTKIGATVTGLRKTYAGYPTLAQRAKDLVQRWKSEYERERALRV</sequence>
<evidence type="ECO:0000313" key="4">
    <source>
        <dbReference type="EMBL" id="CAE7563995.1"/>
    </source>
</evidence>
<feature type="domain" description="TFIIS N-terminal" evidence="3">
    <location>
        <begin position="289"/>
        <end position="363"/>
    </location>
</feature>
<accession>A0A812UC90</accession>
<gene>
    <name evidence="4" type="ORF">SNAT2548_LOCUS31898</name>
</gene>
<dbReference type="EMBL" id="CAJNDS010002682">
    <property type="protein sequence ID" value="CAE7563995.1"/>
    <property type="molecule type" value="Genomic_DNA"/>
</dbReference>
<evidence type="ECO:0000313" key="5">
    <source>
        <dbReference type="Proteomes" id="UP000604046"/>
    </source>
</evidence>
<dbReference type="InterPro" id="IPR017923">
    <property type="entry name" value="TFIIS_N"/>
</dbReference>
<dbReference type="InterPro" id="IPR035441">
    <property type="entry name" value="TFIIS/LEDGF_dom_sf"/>
</dbReference>
<name>A0A812UC90_9DINO</name>
<feature type="region of interest" description="Disordered" evidence="2">
    <location>
        <begin position="158"/>
        <end position="268"/>
    </location>
</feature>
<dbReference type="GO" id="GO:0005634">
    <property type="term" value="C:nucleus"/>
    <property type="evidence" value="ECO:0007669"/>
    <property type="project" value="UniProtKB-SubCell"/>
</dbReference>
<organism evidence="4 5">
    <name type="scientific">Symbiodinium natans</name>
    <dbReference type="NCBI Taxonomy" id="878477"/>
    <lineage>
        <taxon>Eukaryota</taxon>
        <taxon>Sar</taxon>
        <taxon>Alveolata</taxon>
        <taxon>Dinophyceae</taxon>
        <taxon>Suessiales</taxon>
        <taxon>Symbiodiniaceae</taxon>
        <taxon>Symbiodinium</taxon>
    </lineage>
</organism>
<dbReference type="AlphaFoldDB" id="A0A812UC90"/>
<keyword evidence="5" id="KW-1185">Reference proteome</keyword>
<dbReference type="Pfam" id="PF08711">
    <property type="entry name" value="Med26"/>
    <property type="match status" value="1"/>
</dbReference>
<dbReference type="PROSITE" id="PS51319">
    <property type="entry name" value="TFIIS_N"/>
    <property type="match status" value="1"/>
</dbReference>
<evidence type="ECO:0000256" key="2">
    <source>
        <dbReference type="SAM" id="MobiDB-lite"/>
    </source>
</evidence>
<proteinExistence type="predicted"/>
<feature type="compositionally biased region" description="Low complexity" evidence="2">
    <location>
        <begin position="217"/>
        <end position="263"/>
    </location>
</feature>